<accession>A0ABV8PS03</accession>
<sequence length="96" mass="11338">MTTLNKTDISITEVVYDLMMVNVNRASLLKNCITYVIRNQANKLIRKGNFSGYHVQLRMTHLEDGKYEFDMFIEDKLYLNIPFEKRTLDKGQLLFN</sequence>
<dbReference type="RefSeq" id="WP_379011973.1">
    <property type="nucleotide sequence ID" value="NZ_JBHSDC010000002.1"/>
</dbReference>
<evidence type="ECO:0000313" key="2">
    <source>
        <dbReference type="Proteomes" id="UP001595906"/>
    </source>
</evidence>
<gene>
    <name evidence="1" type="ORF">ACFOW1_02070</name>
</gene>
<organism evidence="1 2">
    <name type="scientific">Parasediminibacterium paludis</name>
    <dbReference type="NCBI Taxonomy" id="908966"/>
    <lineage>
        <taxon>Bacteria</taxon>
        <taxon>Pseudomonadati</taxon>
        <taxon>Bacteroidota</taxon>
        <taxon>Chitinophagia</taxon>
        <taxon>Chitinophagales</taxon>
        <taxon>Chitinophagaceae</taxon>
        <taxon>Parasediminibacterium</taxon>
    </lineage>
</organism>
<protein>
    <submittedName>
        <fullName evidence="1">Uncharacterized protein</fullName>
    </submittedName>
</protein>
<evidence type="ECO:0000313" key="1">
    <source>
        <dbReference type="EMBL" id="MFC4230658.1"/>
    </source>
</evidence>
<reference evidence="2" key="1">
    <citation type="journal article" date="2019" name="Int. J. Syst. Evol. Microbiol.">
        <title>The Global Catalogue of Microorganisms (GCM) 10K type strain sequencing project: providing services to taxonomists for standard genome sequencing and annotation.</title>
        <authorList>
            <consortium name="The Broad Institute Genomics Platform"/>
            <consortium name="The Broad Institute Genome Sequencing Center for Infectious Disease"/>
            <person name="Wu L."/>
            <person name="Ma J."/>
        </authorList>
    </citation>
    <scope>NUCLEOTIDE SEQUENCE [LARGE SCALE GENOMIC DNA]</scope>
    <source>
        <strain evidence="2">CECT 8010</strain>
    </source>
</reference>
<dbReference type="EMBL" id="JBHSDC010000002">
    <property type="protein sequence ID" value="MFC4230658.1"/>
    <property type="molecule type" value="Genomic_DNA"/>
</dbReference>
<proteinExistence type="predicted"/>
<keyword evidence="2" id="KW-1185">Reference proteome</keyword>
<comment type="caution">
    <text evidence="1">The sequence shown here is derived from an EMBL/GenBank/DDBJ whole genome shotgun (WGS) entry which is preliminary data.</text>
</comment>
<name>A0ABV8PS03_9BACT</name>
<dbReference type="Proteomes" id="UP001595906">
    <property type="component" value="Unassembled WGS sequence"/>
</dbReference>